<dbReference type="EMBL" id="WACR01000004">
    <property type="protein sequence ID" value="KAB1064779.1"/>
    <property type="molecule type" value="Genomic_DNA"/>
</dbReference>
<accession>A0A6N6M595</accession>
<sequence length="110" mass="12779">MMYETGDKHTQYFLNWSDRGADVKACAEHWSQNVENVLLVLTENKEPQDEFLKAIESWKSKAEDKKKSFVISGDVKFCKSYFADIECAPTVSEAQDIIFMEEVEREIDNM</sequence>
<comment type="caution">
    <text evidence="1">The sequence shown here is derived from an EMBL/GenBank/DDBJ whole genome shotgun (WGS) entry which is preliminary data.</text>
</comment>
<reference evidence="1 2" key="1">
    <citation type="submission" date="2019-09" db="EMBL/GenBank/DDBJ databases">
        <title>Genomes of Cryomorphaceae.</title>
        <authorList>
            <person name="Bowman J.P."/>
        </authorList>
    </citation>
    <scope>NUCLEOTIDE SEQUENCE [LARGE SCALE GENOMIC DNA]</scope>
    <source>
        <strain evidence="1 2">KCTC 52047</strain>
    </source>
</reference>
<dbReference type="OrthoDB" id="1442602at2"/>
<keyword evidence="2" id="KW-1185">Reference proteome</keyword>
<organism evidence="1 2">
    <name type="scientific">Salibacter halophilus</name>
    <dbReference type="NCBI Taxonomy" id="1803916"/>
    <lineage>
        <taxon>Bacteria</taxon>
        <taxon>Pseudomonadati</taxon>
        <taxon>Bacteroidota</taxon>
        <taxon>Flavobacteriia</taxon>
        <taxon>Flavobacteriales</taxon>
        <taxon>Salibacteraceae</taxon>
        <taxon>Salibacter</taxon>
    </lineage>
</organism>
<name>A0A6N6M595_9FLAO</name>
<dbReference type="Proteomes" id="UP000435357">
    <property type="component" value="Unassembled WGS sequence"/>
</dbReference>
<evidence type="ECO:0000313" key="1">
    <source>
        <dbReference type="EMBL" id="KAB1064779.1"/>
    </source>
</evidence>
<evidence type="ECO:0000313" key="2">
    <source>
        <dbReference type="Proteomes" id="UP000435357"/>
    </source>
</evidence>
<gene>
    <name evidence="1" type="ORF">F3059_05330</name>
</gene>
<dbReference type="RefSeq" id="WP_151167098.1">
    <property type="nucleotide sequence ID" value="NZ_WACR01000004.1"/>
</dbReference>
<dbReference type="AlphaFoldDB" id="A0A6N6M595"/>
<proteinExistence type="predicted"/>
<protein>
    <submittedName>
        <fullName evidence="1">Uncharacterized protein</fullName>
    </submittedName>
</protein>